<dbReference type="SUPFAM" id="SSF48498">
    <property type="entry name" value="Tetracyclin repressor-like, C-terminal domain"/>
    <property type="match status" value="1"/>
</dbReference>
<dbReference type="InterPro" id="IPR009057">
    <property type="entry name" value="Homeodomain-like_sf"/>
</dbReference>
<evidence type="ECO:0000256" key="2">
    <source>
        <dbReference type="ARBA" id="ARBA00023125"/>
    </source>
</evidence>
<dbReference type="PRINTS" id="PR00455">
    <property type="entry name" value="HTHTETR"/>
</dbReference>
<evidence type="ECO:0000259" key="5">
    <source>
        <dbReference type="PROSITE" id="PS50977"/>
    </source>
</evidence>
<dbReference type="PANTHER" id="PTHR47506">
    <property type="entry name" value="TRANSCRIPTIONAL REGULATORY PROTEIN"/>
    <property type="match status" value="1"/>
</dbReference>
<sequence>MSVNKTDIINAAAGVFNKEGYLAPTVDQLSQAAGISKMTLYRHFKDKETLIIATLRNRQNFFLDEIRSLIAVEQTPRAKLLAVFSFYEQWFANPNFYGCMFSKAVNEYGRALQDVMLITAEFKREMCQIFTDILRTILKPEPAERCACITMILIDGAIASAQAADVNSEYPPATTAWQALKAVIFSEGGEI</sequence>
<evidence type="ECO:0000256" key="4">
    <source>
        <dbReference type="PROSITE-ProRule" id="PRU00335"/>
    </source>
</evidence>
<feature type="domain" description="HTH tetR-type" evidence="5">
    <location>
        <begin position="2"/>
        <end position="62"/>
    </location>
</feature>
<evidence type="ECO:0000313" key="7">
    <source>
        <dbReference type="Proteomes" id="UP001058353"/>
    </source>
</evidence>
<dbReference type="RefSeq" id="WP_261901746.1">
    <property type="nucleotide sequence ID" value="NZ_AP026407.1"/>
</dbReference>
<dbReference type="Pfam" id="PF00440">
    <property type="entry name" value="TetR_N"/>
    <property type="match status" value="1"/>
</dbReference>
<keyword evidence="1" id="KW-0805">Transcription regulation</keyword>
<dbReference type="AlphaFoldDB" id="A0AAN1Y7M1"/>
<proteinExistence type="predicted"/>
<organism evidence="6 7">
    <name type="scientific">Klebsiella quasipneumoniae subsp. quasipneumoniae</name>
    <dbReference type="NCBI Taxonomy" id="1667327"/>
    <lineage>
        <taxon>Bacteria</taxon>
        <taxon>Pseudomonadati</taxon>
        <taxon>Pseudomonadota</taxon>
        <taxon>Gammaproteobacteria</taxon>
        <taxon>Enterobacterales</taxon>
        <taxon>Enterobacteriaceae</taxon>
        <taxon>Klebsiella/Raoultella group</taxon>
        <taxon>Klebsiella</taxon>
        <taxon>Klebsiella pneumoniae complex</taxon>
    </lineage>
</organism>
<dbReference type="Proteomes" id="UP001058353">
    <property type="component" value="Chromosome"/>
</dbReference>
<dbReference type="PANTHER" id="PTHR47506:SF1">
    <property type="entry name" value="HTH-TYPE TRANSCRIPTIONAL REGULATOR YJDC"/>
    <property type="match status" value="1"/>
</dbReference>
<keyword evidence="2 4" id="KW-0238">DNA-binding</keyword>
<reference evidence="6" key="1">
    <citation type="submission" date="2022-07" db="EMBL/GenBank/DDBJ databases">
        <title>Complete genome sequence of carbapenem-resistant Klebsiella spp. in Japan.</title>
        <authorList>
            <person name="Maehana S."/>
            <person name="Suzuki M."/>
            <person name="Kitasato H."/>
        </authorList>
    </citation>
    <scope>NUCLEOTIDE SEQUENCE</scope>
    <source>
        <strain evidence="6">KAM644</strain>
    </source>
</reference>
<keyword evidence="3" id="KW-0804">Transcription</keyword>
<evidence type="ECO:0000256" key="1">
    <source>
        <dbReference type="ARBA" id="ARBA00023015"/>
    </source>
</evidence>
<accession>A0AAN1Y7M1</accession>
<dbReference type="PROSITE" id="PS50977">
    <property type="entry name" value="HTH_TETR_2"/>
    <property type="match status" value="1"/>
</dbReference>
<name>A0AAN1Y7M1_9ENTR</name>
<gene>
    <name evidence="6" type="ORF">KAM644c_39850</name>
</gene>
<feature type="DNA-binding region" description="H-T-H motif" evidence="4">
    <location>
        <begin position="25"/>
        <end position="44"/>
    </location>
</feature>
<dbReference type="EMBL" id="AP026407">
    <property type="protein sequence ID" value="BDO14919.1"/>
    <property type="molecule type" value="Genomic_DNA"/>
</dbReference>
<dbReference type="SUPFAM" id="SSF46689">
    <property type="entry name" value="Homeodomain-like"/>
    <property type="match status" value="1"/>
</dbReference>
<protein>
    <submittedName>
        <fullName evidence="6">TetR family transcriptional regulator</fullName>
    </submittedName>
</protein>
<dbReference type="InterPro" id="IPR036271">
    <property type="entry name" value="Tet_transcr_reg_TetR-rel_C_sf"/>
</dbReference>
<dbReference type="GO" id="GO:0003677">
    <property type="term" value="F:DNA binding"/>
    <property type="evidence" value="ECO:0007669"/>
    <property type="project" value="UniProtKB-UniRule"/>
</dbReference>
<evidence type="ECO:0000313" key="6">
    <source>
        <dbReference type="EMBL" id="BDO14919.1"/>
    </source>
</evidence>
<evidence type="ECO:0000256" key="3">
    <source>
        <dbReference type="ARBA" id="ARBA00023163"/>
    </source>
</evidence>
<dbReference type="Gene3D" id="1.10.357.10">
    <property type="entry name" value="Tetracycline Repressor, domain 2"/>
    <property type="match status" value="1"/>
</dbReference>
<dbReference type="InterPro" id="IPR001647">
    <property type="entry name" value="HTH_TetR"/>
</dbReference>